<name>A0A0F9QIJ5_9ZZZZ</name>
<gene>
    <name evidence="1" type="ORF">LCGC14_0698590</name>
</gene>
<sequence>MNKQEVLDYIYDSVDTDELKEFADVAWDCLKDLRKRDGRRTTARLTIGAPVQWTDRNTRYRAEVVKKNKTRVVCRITEAPPRARFRVDQEVAVPAEMLKAA</sequence>
<dbReference type="AlphaFoldDB" id="A0A0F9QIJ5"/>
<reference evidence="1" key="1">
    <citation type="journal article" date="2015" name="Nature">
        <title>Complex archaea that bridge the gap between prokaryotes and eukaryotes.</title>
        <authorList>
            <person name="Spang A."/>
            <person name="Saw J.H."/>
            <person name="Jorgensen S.L."/>
            <person name="Zaremba-Niedzwiedzka K."/>
            <person name="Martijn J."/>
            <person name="Lind A.E."/>
            <person name="van Eijk R."/>
            <person name="Schleper C."/>
            <person name="Guy L."/>
            <person name="Ettema T.J."/>
        </authorList>
    </citation>
    <scope>NUCLEOTIDE SEQUENCE</scope>
</reference>
<accession>A0A0F9QIJ5</accession>
<comment type="caution">
    <text evidence="1">The sequence shown here is derived from an EMBL/GenBank/DDBJ whole genome shotgun (WGS) entry which is preliminary data.</text>
</comment>
<dbReference type="EMBL" id="LAZR01001482">
    <property type="protein sequence ID" value="KKN43910.1"/>
    <property type="molecule type" value="Genomic_DNA"/>
</dbReference>
<evidence type="ECO:0000313" key="1">
    <source>
        <dbReference type="EMBL" id="KKN43910.1"/>
    </source>
</evidence>
<proteinExistence type="predicted"/>
<organism evidence="1">
    <name type="scientific">marine sediment metagenome</name>
    <dbReference type="NCBI Taxonomy" id="412755"/>
    <lineage>
        <taxon>unclassified sequences</taxon>
        <taxon>metagenomes</taxon>
        <taxon>ecological metagenomes</taxon>
    </lineage>
</organism>
<protein>
    <submittedName>
        <fullName evidence="1">Uncharacterized protein</fullName>
    </submittedName>
</protein>